<dbReference type="EMBL" id="AVPG01000011">
    <property type="protein sequence ID" value="KGX86774.1"/>
    <property type="molecule type" value="Genomic_DNA"/>
</dbReference>
<evidence type="ECO:0000313" key="1">
    <source>
        <dbReference type="EMBL" id="KGX86774.1"/>
    </source>
</evidence>
<dbReference type="Proteomes" id="UP000030401">
    <property type="component" value="Unassembled WGS sequence"/>
</dbReference>
<accession>A0A0A5G3Z4</accession>
<gene>
    <name evidence="1" type="ORF">N784_03805</name>
</gene>
<dbReference type="AlphaFoldDB" id="A0A0A5G3Z4"/>
<name>A0A0A5G3Z4_9BACI</name>
<evidence type="ECO:0000313" key="2">
    <source>
        <dbReference type="Proteomes" id="UP000030401"/>
    </source>
</evidence>
<comment type="caution">
    <text evidence="1">The sequence shown here is derived from an EMBL/GenBank/DDBJ whole genome shotgun (WGS) entry which is preliminary data.</text>
</comment>
<protein>
    <submittedName>
        <fullName evidence="1">Uncharacterized protein</fullName>
    </submittedName>
</protein>
<sequence length="45" mass="5197">MKMSTTFVECATFFICIRLHGEEFLICYIRFDKVNLASKLGGIHI</sequence>
<reference evidence="1 2" key="1">
    <citation type="submission" date="2013-08" db="EMBL/GenBank/DDBJ databases">
        <authorList>
            <person name="Huang J."/>
            <person name="Wang G."/>
        </authorList>
    </citation>
    <scope>NUCLEOTIDE SEQUENCE [LARGE SCALE GENOMIC DNA]</scope>
    <source>
        <strain evidence="1 2">JSM 072002</strain>
    </source>
</reference>
<keyword evidence="2" id="KW-1185">Reference proteome</keyword>
<dbReference type="STRING" id="1385512.N784_03805"/>
<organism evidence="1 2">
    <name type="scientific">Pontibacillus litoralis JSM 072002</name>
    <dbReference type="NCBI Taxonomy" id="1385512"/>
    <lineage>
        <taxon>Bacteria</taxon>
        <taxon>Bacillati</taxon>
        <taxon>Bacillota</taxon>
        <taxon>Bacilli</taxon>
        <taxon>Bacillales</taxon>
        <taxon>Bacillaceae</taxon>
        <taxon>Pontibacillus</taxon>
    </lineage>
</organism>
<proteinExistence type="predicted"/>